<organism evidence="2 3">
    <name type="scientific">Candidatus Gottesmanbacteria bacterium RIFCSPHIGHO2_01_FULL_46_14</name>
    <dbReference type="NCBI Taxonomy" id="1798380"/>
    <lineage>
        <taxon>Bacteria</taxon>
        <taxon>Candidatus Gottesmaniibacteriota</taxon>
    </lineage>
</organism>
<proteinExistence type="predicted"/>
<dbReference type="Proteomes" id="UP000177416">
    <property type="component" value="Unassembled WGS sequence"/>
</dbReference>
<keyword evidence="1" id="KW-0812">Transmembrane</keyword>
<evidence type="ECO:0000256" key="1">
    <source>
        <dbReference type="SAM" id="Phobius"/>
    </source>
</evidence>
<dbReference type="EMBL" id="MFJJ01000032">
    <property type="protein sequence ID" value="OGG13802.1"/>
    <property type="molecule type" value="Genomic_DNA"/>
</dbReference>
<comment type="caution">
    <text evidence="2">The sequence shown here is derived from an EMBL/GenBank/DDBJ whole genome shotgun (WGS) entry which is preliminary data.</text>
</comment>
<feature type="transmembrane region" description="Helical" evidence="1">
    <location>
        <begin position="20"/>
        <end position="40"/>
    </location>
</feature>
<gene>
    <name evidence="2" type="ORF">A2875_00895</name>
</gene>
<evidence type="ECO:0000313" key="2">
    <source>
        <dbReference type="EMBL" id="OGG13802.1"/>
    </source>
</evidence>
<dbReference type="AlphaFoldDB" id="A0A1F5ZNZ1"/>
<reference evidence="2 3" key="1">
    <citation type="journal article" date="2016" name="Nat. Commun.">
        <title>Thousands of microbial genomes shed light on interconnected biogeochemical processes in an aquifer system.</title>
        <authorList>
            <person name="Anantharaman K."/>
            <person name="Brown C.T."/>
            <person name="Hug L.A."/>
            <person name="Sharon I."/>
            <person name="Castelle C.J."/>
            <person name="Probst A.J."/>
            <person name="Thomas B.C."/>
            <person name="Singh A."/>
            <person name="Wilkins M.J."/>
            <person name="Karaoz U."/>
            <person name="Brodie E.L."/>
            <person name="Williams K.H."/>
            <person name="Hubbard S.S."/>
            <person name="Banfield J.F."/>
        </authorList>
    </citation>
    <scope>NUCLEOTIDE SEQUENCE [LARGE SCALE GENOMIC DNA]</scope>
</reference>
<sequence>MARRKHTSAALFRKNDLSSWNFVIFLTLAFILLVVVVAAMKNVSLDLRSKAGLACPQLSLPRAEDCPGGWTYKRDTQGCLAFFCDNITE</sequence>
<protein>
    <submittedName>
        <fullName evidence="2">Uncharacterized protein</fullName>
    </submittedName>
</protein>
<evidence type="ECO:0000313" key="3">
    <source>
        <dbReference type="Proteomes" id="UP000177416"/>
    </source>
</evidence>
<name>A0A1F5ZNZ1_9BACT</name>
<keyword evidence="1" id="KW-1133">Transmembrane helix</keyword>
<accession>A0A1F5ZNZ1</accession>
<keyword evidence="1" id="KW-0472">Membrane</keyword>